<protein>
    <recommendedName>
        <fullName evidence="3">Lipoprotein</fullName>
    </recommendedName>
</protein>
<proteinExistence type="predicted"/>
<evidence type="ECO:0000313" key="2">
    <source>
        <dbReference type="Proteomes" id="UP000661918"/>
    </source>
</evidence>
<dbReference type="Proteomes" id="UP000661918">
    <property type="component" value="Unassembled WGS sequence"/>
</dbReference>
<sequence length="199" mass="21312">MKALPARFPAGSLPGRQTACMPRALAWIAAVTLPLAACGTPTPSPTPTLFQALEDCPSCGLMPSQPASEPLFWGWNPQGVGGVEVWTYGEERQNGDVAEVYIKTAGRPTPKTSSYPLGCLLEPQESGDFSRPLPHSGTLRVTEPVSYRALTSQAGADAICADMFGMQWHAVAHASMYEREFAQGVWVAGHRPADTGPEW</sequence>
<comment type="caution">
    <text evidence="1">The sequence shown here is derived from an EMBL/GenBank/DDBJ whole genome shotgun (WGS) entry which is preliminary data.</text>
</comment>
<accession>A0ABQ2GWX3</accession>
<gene>
    <name evidence="1" type="ORF">GCM10010841_25690</name>
</gene>
<organism evidence="1 2">
    <name type="scientific">Deinococcus aerophilus</name>
    <dbReference type="NCBI Taxonomy" id="522488"/>
    <lineage>
        <taxon>Bacteria</taxon>
        <taxon>Thermotogati</taxon>
        <taxon>Deinococcota</taxon>
        <taxon>Deinococci</taxon>
        <taxon>Deinococcales</taxon>
        <taxon>Deinococcaceae</taxon>
        <taxon>Deinococcus</taxon>
    </lineage>
</organism>
<evidence type="ECO:0008006" key="3">
    <source>
        <dbReference type="Google" id="ProtNLM"/>
    </source>
</evidence>
<reference evidence="2" key="1">
    <citation type="journal article" date="2019" name="Int. J. Syst. Evol. Microbiol.">
        <title>The Global Catalogue of Microorganisms (GCM) 10K type strain sequencing project: providing services to taxonomists for standard genome sequencing and annotation.</title>
        <authorList>
            <consortium name="The Broad Institute Genomics Platform"/>
            <consortium name="The Broad Institute Genome Sequencing Center for Infectious Disease"/>
            <person name="Wu L."/>
            <person name="Ma J."/>
        </authorList>
    </citation>
    <scope>NUCLEOTIDE SEQUENCE [LARGE SCALE GENOMIC DNA]</scope>
    <source>
        <strain evidence="2">JCM 15443</strain>
    </source>
</reference>
<dbReference type="EMBL" id="BMOM01000024">
    <property type="protein sequence ID" value="GGM16150.1"/>
    <property type="molecule type" value="Genomic_DNA"/>
</dbReference>
<evidence type="ECO:0000313" key="1">
    <source>
        <dbReference type="EMBL" id="GGM16150.1"/>
    </source>
</evidence>
<keyword evidence="2" id="KW-1185">Reference proteome</keyword>
<name>A0ABQ2GWX3_9DEIO</name>